<organism evidence="4 5">
    <name type="scientific">Rhipicephalus microplus</name>
    <name type="common">Cattle tick</name>
    <name type="synonym">Boophilus microplus</name>
    <dbReference type="NCBI Taxonomy" id="6941"/>
    <lineage>
        <taxon>Eukaryota</taxon>
        <taxon>Metazoa</taxon>
        <taxon>Ecdysozoa</taxon>
        <taxon>Arthropoda</taxon>
        <taxon>Chelicerata</taxon>
        <taxon>Arachnida</taxon>
        <taxon>Acari</taxon>
        <taxon>Parasitiformes</taxon>
        <taxon>Ixodida</taxon>
        <taxon>Ixodoidea</taxon>
        <taxon>Ixodidae</taxon>
        <taxon>Rhipicephalinae</taxon>
        <taxon>Rhipicephalus</taxon>
        <taxon>Boophilus</taxon>
    </lineage>
</organism>
<dbReference type="AlphaFoldDB" id="A0A9J6DG91"/>
<protein>
    <recommendedName>
        <fullName evidence="6">Transposable element</fullName>
    </recommendedName>
</protein>
<dbReference type="Proteomes" id="UP000821866">
    <property type="component" value="Chromosome 7"/>
</dbReference>
<feature type="region of interest" description="Disordered" evidence="1">
    <location>
        <begin position="524"/>
        <end position="559"/>
    </location>
</feature>
<evidence type="ECO:0008006" key="6">
    <source>
        <dbReference type="Google" id="ProtNLM"/>
    </source>
</evidence>
<dbReference type="Pfam" id="PF21787">
    <property type="entry name" value="TNP-like_RNaseH_N"/>
    <property type="match status" value="1"/>
</dbReference>
<dbReference type="InterPro" id="IPR048365">
    <property type="entry name" value="TNP-like_RNaseH_N"/>
</dbReference>
<sequence>MFVPIFDSWGQPVGSFATRGAALGVMLAKLELESVLQLEHHGASILAVVSDGAGNNRSMWTHLGIFGKLDQATNKVPHPSLEEGRFLHFLCDVLHIMKCIENHLLTHTYGMDEYYFFTKRIKTNPGTHKVNFDNYKQLYKTEEENQLKVVPKLTTSHVNPSKLQKMNVRLATQLFSRSVAIGLKFYRERKTLGFADTQVIREFLKMLNSTEKSCKEDNTKMFASHMSVESLRVTLMSVLDVIDLLHKQGVPYILTVKLNQDPLEVKDTPSSAGGSHQLQLCHDLTDESISLELDESTDDQQGELLRATVEEECQHKDAATSCSTISAKKFPSLLHRAVGPSARAPLAAENQRGRTKEIRQRTKEAEEEKWRQAQVNKSSLLLYRQHKDTITLVPLYDNGLGSVFEGAKVCQPVTKGMASLPSSSGAPPGQGWFLYICSKQQKVTFLPEARTYARRVCVADCLGLVAVCSAVRAFTINSFGFTREARTRKMATLTKVGVREALQEKGVPMPPGSPEETLVRRYREHLPRSDTTRGGPLDFSSDEEADTKASTACQHGRPL</sequence>
<dbReference type="VEuPathDB" id="VectorBase:LOC119178421"/>
<keyword evidence="5" id="KW-1185">Reference proteome</keyword>
<evidence type="ECO:0000313" key="5">
    <source>
        <dbReference type="Proteomes" id="UP000821866"/>
    </source>
</evidence>
<feature type="domain" description="Transposable element P transposase-like RNase H" evidence="2">
    <location>
        <begin position="1"/>
        <end position="64"/>
    </location>
</feature>
<proteinExistence type="predicted"/>
<reference evidence="4" key="2">
    <citation type="submission" date="2021-09" db="EMBL/GenBank/DDBJ databases">
        <authorList>
            <person name="Jia N."/>
            <person name="Wang J."/>
            <person name="Shi W."/>
            <person name="Du L."/>
            <person name="Sun Y."/>
            <person name="Zhan W."/>
            <person name="Jiang J."/>
            <person name="Wang Q."/>
            <person name="Zhang B."/>
            <person name="Ji P."/>
            <person name="Sakyi L.B."/>
            <person name="Cui X."/>
            <person name="Yuan T."/>
            <person name="Jiang B."/>
            <person name="Yang W."/>
            <person name="Lam T.T.-Y."/>
            <person name="Chang Q."/>
            <person name="Ding S."/>
            <person name="Wang X."/>
            <person name="Zhu J."/>
            <person name="Ruan X."/>
            <person name="Zhao L."/>
            <person name="Wei J."/>
            <person name="Que T."/>
            <person name="Du C."/>
            <person name="Cheng J."/>
            <person name="Dai P."/>
            <person name="Han X."/>
            <person name="Huang E."/>
            <person name="Gao Y."/>
            <person name="Liu J."/>
            <person name="Shao H."/>
            <person name="Ye R."/>
            <person name="Li L."/>
            <person name="Wei W."/>
            <person name="Wang X."/>
            <person name="Wang C."/>
            <person name="Huo Q."/>
            <person name="Li W."/>
            <person name="Guo W."/>
            <person name="Chen H."/>
            <person name="Chen S."/>
            <person name="Zhou L."/>
            <person name="Zhou L."/>
            <person name="Ni X."/>
            <person name="Tian J."/>
            <person name="Zhou Y."/>
            <person name="Sheng Y."/>
            <person name="Liu T."/>
            <person name="Pan Y."/>
            <person name="Xia L."/>
            <person name="Li J."/>
            <person name="Zhao F."/>
            <person name="Cao W."/>
        </authorList>
    </citation>
    <scope>NUCLEOTIDE SEQUENCE</scope>
    <source>
        <strain evidence="4">Rmic-2018</strain>
        <tissue evidence="4">Larvae</tissue>
    </source>
</reference>
<gene>
    <name evidence="4" type="ORF">HPB51_011352</name>
</gene>
<accession>A0A9J6DG91</accession>
<evidence type="ECO:0000259" key="3">
    <source>
        <dbReference type="Pfam" id="PF21788"/>
    </source>
</evidence>
<dbReference type="VEuPathDB" id="VectorBase:LOC119174154"/>
<comment type="caution">
    <text evidence="4">The sequence shown here is derived from an EMBL/GenBank/DDBJ whole genome shotgun (WGS) entry which is preliminary data.</text>
</comment>
<reference evidence="4" key="1">
    <citation type="journal article" date="2020" name="Cell">
        <title>Large-Scale Comparative Analyses of Tick Genomes Elucidate Their Genetic Diversity and Vector Capacities.</title>
        <authorList>
            <consortium name="Tick Genome and Microbiome Consortium (TIGMIC)"/>
            <person name="Jia N."/>
            <person name="Wang J."/>
            <person name="Shi W."/>
            <person name="Du L."/>
            <person name="Sun Y."/>
            <person name="Zhan W."/>
            <person name="Jiang J.F."/>
            <person name="Wang Q."/>
            <person name="Zhang B."/>
            <person name="Ji P."/>
            <person name="Bell-Sakyi L."/>
            <person name="Cui X.M."/>
            <person name="Yuan T.T."/>
            <person name="Jiang B.G."/>
            <person name="Yang W.F."/>
            <person name="Lam T.T."/>
            <person name="Chang Q.C."/>
            <person name="Ding S.J."/>
            <person name="Wang X.J."/>
            <person name="Zhu J.G."/>
            <person name="Ruan X.D."/>
            <person name="Zhao L."/>
            <person name="Wei J.T."/>
            <person name="Ye R.Z."/>
            <person name="Que T.C."/>
            <person name="Du C.H."/>
            <person name="Zhou Y.H."/>
            <person name="Cheng J.X."/>
            <person name="Dai P.F."/>
            <person name="Guo W.B."/>
            <person name="Han X.H."/>
            <person name="Huang E.J."/>
            <person name="Li L.F."/>
            <person name="Wei W."/>
            <person name="Gao Y.C."/>
            <person name="Liu J.Z."/>
            <person name="Shao H.Z."/>
            <person name="Wang X."/>
            <person name="Wang C.C."/>
            <person name="Yang T.C."/>
            <person name="Huo Q.B."/>
            <person name="Li W."/>
            <person name="Chen H.Y."/>
            <person name="Chen S.E."/>
            <person name="Zhou L.G."/>
            <person name="Ni X.B."/>
            <person name="Tian J.H."/>
            <person name="Sheng Y."/>
            <person name="Liu T."/>
            <person name="Pan Y.S."/>
            <person name="Xia L.Y."/>
            <person name="Li J."/>
            <person name="Zhao F."/>
            <person name="Cao W.C."/>
        </authorList>
    </citation>
    <scope>NUCLEOTIDE SEQUENCE</scope>
    <source>
        <strain evidence="4">Rmic-2018</strain>
    </source>
</reference>
<evidence type="ECO:0000313" key="4">
    <source>
        <dbReference type="EMBL" id="KAH8020985.1"/>
    </source>
</evidence>
<evidence type="ECO:0000256" key="1">
    <source>
        <dbReference type="SAM" id="MobiDB-lite"/>
    </source>
</evidence>
<evidence type="ECO:0000259" key="2">
    <source>
        <dbReference type="Pfam" id="PF21787"/>
    </source>
</evidence>
<dbReference type="Pfam" id="PF21788">
    <property type="entry name" value="TNP-like_GBD"/>
    <property type="match status" value="1"/>
</dbReference>
<name>A0A9J6DG91_RHIMP</name>
<feature type="domain" description="Transposable element P transposase-like GTP-binding insertion" evidence="3">
    <location>
        <begin position="121"/>
        <end position="214"/>
    </location>
</feature>
<dbReference type="InterPro" id="IPR048366">
    <property type="entry name" value="TNP-like_GBD"/>
</dbReference>
<dbReference type="EMBL" id="JABSTU010000009">
    <property type="protein sequence ID" value="KAH8020985.1"/>
    <property type="molecule type" value="Genomic_DNA"/>
</dbReference>